<feature type="domain" description="Glutamine amidotransferase" evidence="12">
    <location>
        <begin position="8"/>
        <end position="211"/>
    </location>
</feature>
<keyword evidence="6 10" id="KW-0368">Histidine biosynthesis</keyword>
<feature type="active site" description="Nucleophile" evidence="10 11">
    <location>
        <position position="83"/>
    </location>
</feature>
<dbReference type="EMBL" id="RQFP01000014">
    <property type="protein sequence ID" value="TGK92014.1"/>
    <property type="molecule type" value="Genomic_DNA"/>
</dbReference>
<dbReference type="PIRSF" id="PIRSF000495">
    <property type="entry name" value="Amidotransf_hisH"/>
    <property type="match status" value="1"/>
</dbReference>
<dbReference type="PROSITE" id="PS51273">
    <property type="entry name" value="GATASE_TYPE_1"/>
    <property type="match status" value="1"/>
</dbReference>
<dbReference type="InterPro" id="IPR029062">
    <property type="entry name" value="Class_I_gatase-like"/>
</dbReference>
<evidence type="ECO:0000256" key="5">
    <source>
        <dbReference type="ARBA" id="ARBA00022962"/>
    </source>
</evidence>
<comment type="pathway">
    <text evidence="1 10">Amino-acid biosynthesis; L-histidine biosynthesis; L-histidine from 5-phospho-alpha-D-ribose 1-diphosphate: step 5/9.</text>
</comment>
<dbReference type="OrthoDB" id="9807137at2"/>
<dbReference type="Pfam" id="PF00117">
    <property type="entry name" value="GATase"/>
    <property type="match status" value="1"/>
</dbReference>
<dbReference type="RefSeq" id="WP_135677279.1">
    <property type="nucleotide sequence ID" value="NZ_RQFP01000014.1"/>
</dbReference>
<dbReference type="InterPro" id="IPR017926">
    <property type="entry name" value="GATASE"/>
</dbReference>
<evidence type="ECO:0000256" key="6">
    <source>
        <dbReference type="ARBA" id="ARBA00023102"/>
    </source>
</evidence>
<evidence type="ECO:0000256" key="9">
    <source>
        <dbReference type="ARBA" id="ARBA00049534"/>
    </source>
</evidence>
<sequence>MQKVKATIIDYGVGNLLSVRRGLERVGADVCITSDAGELREATHVILPGVGAFSNAMDALASLGLIEIIQEISNKGTPLLAICLGMQLLLDESEEFGITKGLGLIPGRVIPVPSQGEFEQLKIPHIGWNELEGLKNLNAWNQTILADVQVGDSVYFVHSFMAVPQSENHLLATCNYGGNHIPAVIHRDNITGCQFHPEKSGEIGLKILKRFLS</sequence>
<feature type="active site" evidence="10 11">
    <location>
        <position position="196"/>
    </location>
</feature>
<dbReference type="GO" id="GO:0000107">
    <property type="term" value="F:imidazoleglycerol-phosphate synthase activity"/>
    <property type="evidence" value="ECO:0007669"/>
    <property type="project" value="UniProtKB-UniRule"/>
</dbReference>
<dbReference type="NCBIfam" id="TIGR01855">
    <property type="entry name" value="IMP_synth_hisH"/>
    <property type="match status" value="1"/>
</dbReference>
<evidence type="ECO:0000256" key="4">
    <source>
        <dbReference type="ARBA" id="ARBA00022801"/>
    </source>
</evidence>
<comment type="function">
    <text evidence="10">IGPS catalyzes the conversion of PRFAR and glutamine to IGP, AICAR and glutamate. The HisH subunit catalyzes the hydrolysis of glutamine to glutamate and ammonia as part of the synthesis of IGP and AICAR. The resulting ammonia molecule is channeled to the active site of HisF.</text>
</comment>
<dbReference type="GO" id="GO:0005737">
    <property type="term" value="C:cytoplasm"/>
    <property type="evidence" value="ECO:0007669"/>
    <property type="project" value="UniProtKB-SubCell"/>
</dbReference>
<dbReference type="PANTHER" id="PTHR42701:SF1">
    <property type="entry name" value="IMIDAZOLE GLYCEROL PHOSPHATE SYNTHASE SUBUNIT HISH"/>
    <property type="match status" value="1"/>
</dbReference>
<keyword evidence="3 10" id="KW-0028">Amino-acid biosynthesis</keyword>
<keyword evidence="5 10" id="KW-0315">Glutamine amidotransferase</keyword>
<dbReference type="SUPFAM" id="SSF52317">
    <property type="entry name" value="Class I glutamine amidotransferase-like"/>
    <property type="match status" value="1"/>
</dbReference>
<dbReference type="Gene3D" id="3.40.50.880">
    <property type="match status" value="1"/>
</dbReference>
<dbReference type="GO" id="GO:0004359">
    <property type="term" value="F:glutaminase activity"/>
    <property type="evidence" value="ECO:0007669"/>
    <property type="project" value="UniProtKB-EC"/>
</dbReference>
<feature type="active site" evidence="10 11">
    <location>
        <position position="198"/>
    </location>
</feature>
<comment type="catalytic activity">
    <reaction evidence="8 10">
        <text>5-[(5-phospho-1-deoxy-D-ribulos-1-ylimino)methylamino]-1-(5-phospho-beta-D-ribosyl)imidazole-4-carboxamide + L-glutamine = D-erythro-1-(imidazol-4-yl)glycerol 3-phosphate + 5-amino-1-(5-phospho-beta-D-ribosyl)imidazole-4-carboxamide + L-glutamate + H(+)</text>
        <dbReference type="Rhea" id="RHEA:24793"/>
        <dbReference type="ChEBI" id="CHEBI:15378"/>
        <dbReference type="ChEBI" id="CHEBI:29985"/>
        <dbReference type="ChEBI" id="CHEBI:58278"/>
        <dbReference type="ChEBI" id="CHEBI:58359"/>
        <dbReference type="ChEBI" id="CHEBI:58475"/>
        <dbReference type="ChEBI" id="CHEBI:58525"/>
        <dbReference type="EC" id="4.3.2.10"/>
    </reaction>
</comment>
<comment type="subunit">
    <text evidence="2 10">Heterodimer of HisH and HisF.</text>
</comment>
<comment type="subcellular location">
    <subcellularLocation>
        <location evidence="10">Cytoplasm</location>
    </subcellularLocation>
</comment>
<keyword evidence="10" id="KW-0963">Cytoplasm</keyword>
<dbReference type="EC" id="4.3.2.10" evidence="10"/>
<dbReference type="GO" id="GO:0016829">
    <property type="term" value="F:lyase activity"/>
    <property type="evidence" value="ECO:0007669"/>
    <property type="project" value="UniProtKB-KW"/>
</dbReference>
<comment type="caution">
    <text evidence="13">The sequence shown here is derived from an EMBL/GenBank/DDBJ whole genome shotgun (WGS) entry which is preliminary data.</text>
</comment>
<name>A0A5F1Z561_9LEPT</name>
<evidence type="ECO:0000313" key="13">
    <source>
        <dbReference type="EMBL" id="TGK92014.1"/>
    </source>
</evidence>
<proteinExistence type="inferred from homology"/>
<dbReference type="Proteomes" id="UP000297891">
    <property type="component" value="Unassembled WGS sequence"/>
</dbReference>
<dbReference type="PANTHER" id="PTHR42701">
    <property type="entry name" value="IMIDAZOLE GLYCEROL PHOSPHATE SYNTHASE SUBUNIT HISH"/>
    <property type="match status" value="1"/>
</dbReference>
<dbReference type="AlphaFoldDB" id="A0A5F1Z561"/>
<evidence type="ECO:0000259" key="12">
    <source>
        <dbReference type="Pfam" id="PF00117"/>
    </source>
</evidence>
<keyword evidence="4 10" id="KW-0378">Hydrolase</keyword>
<dbReference type="GO" id="GO:0000105">
    <property type="term" value="P:L-histidine biosynthetic process"/>
    <property type="evidence" value="ECO:0007669"/>
    <property type="project" value="UniProtKB-UniRule"/>
</dbReference>
<dbReference type="HAMAP" id="MF_00278">
    <property type="entry name" value="HisH"/>
    <property type="match status" value="1"/>
</dbReference>
<dbReference type="UniPathway" id="UPA00031">
    <property type="reaction ID" value="UER00010"/>
</dbReference>
<evidence type="ECO:0000256" key="1">
    <source>
        <dbReference type="ARBA" id="ARBA00005091"/>
    </source>
</evidence>
<evidence type="ECO:0000256" key="3">
    <source>
        <dbReference type="ARBA" id="ARBA00022605"/>
    </source>
</evidence>
<reference evidence="13" key="1">
    <citation type="journal article" date="2019" name="PLoS Negl. Trop. Dis.">
        <title>Revisiting the worldwide diversity of Leptospira species in the environment.</title>
        <authorList>
            <person name="Vincent A.T."/>
            <person name="Schiettekatte O."/>
            <person name="Bourhy P."/>
            <person name="Veyrier F.J."/>
            <person name="Picardeau M."/>
        </authorList>
    </citation>
    <scope>NUCLEOTIDE SEQUENCE [LARGE SCALE GENOMIC DNA]</scope>
    <source>
        <strain evidence="13">201800277</strain>
    </source>
</reference>
<accession>A0A5F1Z561</accession>
<dbReference type="InterPro" id="IPR010139">
    <property type="entry name" value="Imidazole-glycPsynth_HisH"/>
</dbReference>
<keyword evidence="14" id="KW-1185">Reference proteome</keyword>
<evidence type="ECO:0000256" key="7">
    <source>
        <dbReference type="ARBA" id="ARBA00023239"/>
    </source>
</evidence>
<keyword evidence="7 10" id="KW-0456">Lyase</keyword>
<organism evidence="13 14">
    <name type="scientific">Leptospira brenneri</name>
    <dbReference type="NCBI Taxonomy" id="2023182"/>
    <lineage>
        <taxon>Bacteria</taxon>
        <taxon>Pseudomonadati</taxon>
        <taxon>Spirochaetota</taxon>
        <taxon>Spirochaetia</taxon>
        <taxon>Leptospirales</taxon>
        <taxon>Leptospiraceae</taxon>
        <taxon>Leptospira</taxon>
    </lineage>
</organism>
<evidence type="ECO:0000256" key="10">
    <source>
        <dbReference type="HAMAP-Rule" id="MF_00278"/>
    </source>
</evidence>
<gene>
    <name evidence="10 13" type="primary">hisH</name>
    <name evidence="13" type="ORF">EHQ30_17695</name>
</gene>
<dbReference type="EC" id="3.5.1.2" evidence="10"/>
<comment type="catalytic activity">
    <reaction evidence="9 10">
        <text>L-glutamine + H2O = L-glutamate + NH4(+)</text>
        <dbReference type="Rhea" id="RHEA:15889"/>
        <dbReference type="ChEBI" id="CHEBI:15377"/>
        <dbReference type="ChEBI" id="CHEBI:28938"/>
        <dbReference type="ChEBI" id="CHEBI:29985"/>
        <dbReference type="ChEBI" id="CHEBI:58359"/>
        <dbReference type="EC" id="3.5.1.2"/>
    </reaction>
</comment>
<evidence type="ECO:0000313" key="14">
    <source>
        <dbReference type="Proteomes" id="UP000297891"/>
    </source>
</evidence>
<evidence type="ECO:0000256" key="2">
    <source>
        <dbReference type="ARBA" id="ARBA00011152"/>
    </source>
</evidence>
<protein>
    <recommendedName>
        <fullName evidence="10">Imidazole glycerol phosphate synthase subunit HisH</fullName>
        <ecNumber evidence="10">4.3.2.10</ecNumber>
    </recommendedName>
    <alternativeName>
        <fullName evidence="10">IGP synthase glutaminase subunit</fullName>
        <ecNumber evidence="10">3.5.1.2</ecNumber>
    </alternativeName>
    <alternativeName>
        <fullName evidence="10">IGP synthase subunit HisH</fullName>
    </alternativeName>
    <alternativeName>
        <fullName evidence="10">ImGP synthase subunit HisH</fullName>
        <shortName evidence="10">IGPS subunit HisH</shortName>
    </alternativeName>
</protein>
<evidence type="ECO:0000256" key="8">
    <source>
        <dbReference type="ARBA" id="ARBA00047838"/>
    </source>
</evidence>
<dbReference type="CDD" id="cd01748">
    <property type="entry name" value="GATase1_IGP_Synthase"/>
    <property type="match status" value="1"/>
</dbReference>
<evidence type="ECO:0000256" key="11">
    <source>
        <dbReference type="PIRSR" id="PIRSR000495-1"/>
    </source>
</evidence>